<protein>
    <submittedName>
        <fullName evidence="4">Efflux transporter, RND family, MFP subunit</fullName>
    </submittedName>
</protein>
<dbReference type="SUPFAM" id="SSF111369">
    <property type="entry name" value="HlyD-like secretion proteins"/>
    <property type="match status" value="1"/>
</dbReference>
<dbReference type="Pfam" id="PF25917">
    <property type="entry name" value="BSH_RND"/>
    <property type="match status" value="1"/>
</dbReference>
<evidence type="ECO:0000259" key="2">
    <source>
        <dbReference type="Pfam" id="PF25917"/>
    </source>
</evidence>
<gene>
    <name evidence="4" type="ordered locus">Msil_0944</name>
</gene>
<dbReference type="Gene3D" id="2.40.50.100">
    <property type="match status" value="1"/>
</dbReference>
<name>B8EJW6_METSB</name>
<dbReference type="Gene3D" id="2.40.30.170">
    <property type="match status" value="1"/>
</dbReference>
<dbReference type="Proteomes" id="UP000002257">
    <property type="component" value="Chromosome"/>
</dbReference>
<dbReference type="NCBIfam" id="TIGR01730">
    <property type="entry name" value="RND_mfp"/>
    <property type="match status" value="1"/>
</dbReference>
<dbReference type="Gene3D" id="2.40.420.20">
    <property type="match status" value="1"/>
</dbReference>
<dbReference type="InterPro" id="IPR058625">
    <property type="entry name" value="MdtA-like_BSH"/>
</dbReference>
<keyword evidence="5" id="KW-1185">Reference proteome</keyword>
<dbReference type="HOGENOM" id="CLU_018816_1_2_5"/>
<sequence>MKRTISLIVVFLVLAGLAAGLGYFQFVTKPQMIRQFISQAAPPPATVAVAEAMDESWTPQLPAIGSFRAVQGIDVAPQIGGTLVAVKAQSGQDVDKGAPLFEIDNFVEQADLKNNLAVLKNADLALQRQRQLTVTGNTAKANFDSAEATRDSAAAAVEKVRAAIAQKQIVAPFAGRLGIRKMDLGQYVSPGTTLITLQQLDPIYVDFPAPEKWLGMLKPGQEIEVAVDAHPGQIFRGKVETVDARVAADSRNVLVRGLFANKDRLLLPGMFANVMVGAGAPVEVTTVPRTAVTYSLYGDTVFVVKPADPAPQAGAAQAAPGGAEQPMKLERRFVRLGETKADRVAILDGVKPGELVVSEGQVKLAPDMAVKIDPDAKLSPPPVRPKE</sequence>
<dbReference type="OrthoDB" id="9806939at2"/>
<dbReference type="FunFam" id="2.40.30.170:FF:000010">
    <property type="entry name" value="Efflux RND transporter periplasmic adaptor subunit"/>
    <property type="match status" value="1"/>
</dbReference>
<dbReference type="GO" id="GO:0015562">
    <property type="term" value="F:efflux transmembrane transporter activity"/>
    <property type="evidence" value="ECO:0007669"/>
    <property type="project" value="TreeGrafter"/>
</dbReference>
<dbReference type="InterPro" id="IPR058792">
    <property type="entry name" value="Beta-barrel_RND_2"/>
</dbReference>
<dbReference type="RefSeq" id="WP_012589983.1">
    <property type="nucleotide sequence ID" value="NC_011666.1"/>
</dbReference>
<reference evidence="4 5" key="1">
    <citation type="journal article" date="2010" name="J. Bacteriol.">
        <title>Complete genome sequence of the aerobic facultative methanotroph Methylocella silvestris BL2.</title>
        <authorList>
            <person name="Chen Y."/>
            <person name="Crombie A."/>
            <person name="Rahman M.T."/>
            <person name="Dedysh S.N."/>
            <person name="Liesack W."/>
            <person name="Stott M.B."/>
            <person name="Alam M."/>
            <person name="Theisen A.R."/>
            <person name="Murrell J.C."/>
            <person name="Dunfield P.F."/>
        </authorList>
    </citation>
    <scope>NUCLEOTIDE SEQUENCE [LARGE SCALE GENOMIC DNA]</scope>
    <source>
        <strain evidence="5">DSM 15510 / CIP 108128 / LMG 27833 / NCIMB 13906 / BL2</strain>
    </source>
</reference>
<comment type="similarity">
    <text evidence="1">Belongs to the membrane fusion protein (MFP) (TC 8.A.1) family.</text>
</comment>
<evidence type="ECO:0000259" key="3">
    <source>
        <dbReference type="Pfam" id="PF25954"/>
    </source>
</evidence>
<organism evidence="4 5">
    <name type="scientific">Methylocella silvestris (strain DSM 15510 / CIP 108128 / LMG 27833 / NCIMB 13906 / BL2)</name>
    <dbReference type="NCBI Taxonomy" id="395965"/>
    <lineage>
        <taxon>Bacteria</taxon>
        <taxon>Pseudomonadati</taxon>
        <taxon>Pseudomonadota</taxon>
        <taxon>Alphaproteobacteria</taxon>
        <taxon>Hyphomicrobiales</taxon>
        <taxon>Beijerinckiaceae</taxon>
        <taxon>Methylocella</taxon>
    </lineage>
</organism>
<dbReference type="PANTHER" id="PTHR30469">
    <property type="entry name" value="MULTIDRUG RESISTANCE PROTEIN MDTA"/>
    <property type="match status" value="1"/>
</dbReference>
<dbReference type="AlphaFoldDB" id="B8EJW6"/>
<evidence type="ECO:0000313" key="4">
    <source>
        <dbReference type="EMBL" id="ACK49913.1"/>
    </source>
</evidence>
<evidence type="ECO:0000256" key="1">
    <source>
        <dbReference type="ARBA" id="ARBA00009477"/>
    </source>
</evidence>
<evidence type="ECO:0000313" key="5">
    <source>
        <dbReference type="Proteomes" id="UP000002257"/>
    </source>
</evidence>
<dbReference type="PANTHER" id="PTHR30469:SF11">
    <property type="entry name" value="BLL4320 PROTEIN"/>
    <property type="match status" value="1"/>
</dbReference>
<accession>B8EJW6</accession>
<dbReference type="EMBL" id="CP001280">
    <property type="protein sequence ID" value="ACK49913.1"/>
    <property type="molecule type" value="Genomic_DNA"/>
</dbReference>
<dbReference type="eggNOG" id="COG0845">
    <property type="taxonomic scope" value="Bacteria"/>
</dbReference>
<dbReference type="KEGG" id="msl:Msil_0944"/>
<dbReference type="STRING" id="395965.Msil_0944"/>
<feature type="domain" description="CusB-like beta-barrel" evidence="3">
    <location>
        <begin position="204"/>
        <end position="278"/>
    </location>
</feature>
<feature type="domain" description="Multidrug resistance protein MdtA-like barrel-sandwich hybrid" evidence="2">
    <location>
        <begin position="73"/>
        <end position="194"/>
    </location>
</feature>
<dbReference type="GO" id="GO:1990281">
    <property type="term" value="C:efflux pump complex"/>
    <property type="evidence" value="ECO:0007669"/>
    <property type="project" value="TreeGrafter"/>
</dbReference>
<dbReference type="Gene3D" id="1.10.287.470">
    <property type="entry name" value="Helix hairpin bin"/>
    <property type="match status" value="1"/>
</dbReference>
<dbReference type="Pfam" id="PF25954">
    <property type="entry name" value="Beta-barrel_RND_2"/>
    <property type="match status" value="1"/>
</dbReference>
<proteinExistence type="inferred from homology"/>
<dbReference type="InterPro" id="IPR006143">
    <property type="entry name" value="RND_pump_MFP"/>
</dbReference>